<dbReference type="EMBL" id="COPH01000015">
    <property type="protein sequence ID" value="CLW27140.1"/>
    <property type="molecule type" value="Genomic_DNA"/>
</dbReference>
<dbReference type="InterPro" id="IPR006195">
    <property type="entry name" value="aa-tRNA-synth_II"/>
</dbReference>
<dbReference type="FunFam" id="3.30.930.10:FF:000070">
    <property type="entry name" value="Proline--tRNA ligase"/>
    <property type="match status" value="1"/>
</dbReference>
<reference evidence="14 18" key="4">
    <citation type="submission" date="2017-02" db="EMBL/GenBank/DDBJ databases">
        <title>Protein polymorphisms may explain contrasting epidemiological fitness of two variants of a multidrug-resistant Mycobacterium tuberculosis strain.</title>
        <authorList>
            <person name="Bigi M.M."/>
            <person name="Lopez B."/>
            <person name="Blanco F.C."/>
            <person name="Sasiain M.C."/>
            <person name="De La Barrera S."/>
            <person name="Ritacco V."/>
            <person name="Bigi F."/>
            <person name="Soria M.A."/>
        </authorList>
    </citation>
    <scope>NUCLEOTIDE SEQUENCE [LARGE SCALE GENOMIC DNA]</scope>
    <source>
        <strain evidence="14 18">6548</strain>
    </source>
</reference>
<dbReference type="GO" id="GO:0006433">
    <property type="term" value="P:prolyl-tRNA aminoacylation"/>
    <property type="evidence" value="ECO:0007669"/>
    <property type="project" value="UniProtKB-UniRule"/>
</dbReference>
<dbReference type="Pfam" id="PF04073">
    <property type="entry name" value="tRNA_edit"/>
    <property type="match status" value="1"/>
</dbReference>
<keyword evidence="8 10" id="KW-0030">Aminoacyl-tRNA synthetase</keyword>
<dbReference type="InterPro" id="IPR002314">
    <property type="entry name" value="aa-tRNA-synt_IIb"/>
</dbReference>
<comment type="catalytic activity">
    <reaction evidence="9 10">
        <text>tRNA(Pro) + L-proline + ATP = L-prolyl-tRNA(Pro) + AMP + diphosphate</text>
        <dbReference type="Rhea" id="RHEA:14305"/>
        <dbReference type="Rhea" id="RHEA-COMP:9700"/>
        <dbReference type="Rhea" id="RHEA-COMP:9702"/>
        <dbReference type="ChEBI" id="CHEBI:30616"/>
        <dbReference type="ChEBI" id="CHEBI:33019"/>
        <dbReference type="ChEBI" id="CHEBI:60039"/>
        <dbReference type="ChEBI" id="CHEBI:78442"/>
        <dbReference type="ChEBI" id="CHEBI:78532"/>
        <dbReference type="ChEBI" id="CHEBI:456215"/>
        <dbReference type="EC" id="6.1.1.15"/>
    </reaction>
</comment>
<dbReference type="Proteomes" id="UP000050139">
    <property type="component" value="Unassembled WGS sequence"/>
</dbReference>
<accession>A0A0E8VCR2</accession>
<dbReference type="GO" id="GO:0002161">
    <property type="term" value="F:aminoacyl-tRNA deacylase activity"/>
    <property type="evidence" value="ECO:0007669"/>
    <property type="project" value="InterPro"/>
</dbReference>
<evidence type="ECO:0000256" key="3">
    <source>
        <dbReference type="ARBA" id="ARBA00022490"/>
    </source>
</evidence>
<dbReference type="AlphaFoldDB" id="A0A0E8VCR2"/>
<evidence type="ECO:0000256" key="6">
    <source>
        <dbReference type="ARBA" id="ARBA00022840"/>
    </source>
</evidence>
<dbReference type="NCBIfam" id="TIGR00409">
    <property type="entry name" value="proS_fam_II"/>
    <property type="match status" value="1"/>
</dbReference>
<dbReference type="Pfam" id="PF03129">
    <property type="entry name" value="HGTP_anticodon"/>
    <property type="match status" value="1"/>
</dbReference>
<evidence type="ECO:0000313" key="16">
    <source>
        <dbReference type="Proteomes" id="UP000048600"/>
    </source>
</evidence>
<dbReference type="Gene3D" id="3.90.960.10">
    <property type="entry name" value="YbaK/aminoacyl-tRNA synthetase-associated domain"/>
    <property type="match status" value="1"/>
</dbReference>
<dbReference type="FunFam" id="3.90.960.10:FF:000008">
    <property type="entry name" value="Proline--tRNA ligase"/>
    <property type="match status" value="1"/>
</dbReference>
<dbReference type="InterPro" id="IPR050062">
    <property type="entry name" value="Pro-tRNA_synthetase"/>
</dbReference>
<dbReference type="InterPro" id="IPR036621">
    <property type="entry name" value="Anticodon-bd_dom_sf"/>
</dbReference>
<dbReference type="Proteomes" id="UP000300237">
    <property type="component" value="Chromosome"/>
</dbReference>
<dbReference type="HAMAP" id="MF_01569">
    <property type="entry name" value="Pro_tRNA_synth_type1"/>
    <property type="match status" value="1"/>
</dbReference>
<evidence type="ECO:0000256" key="4">
    <source>
        <dbReference type="ARBA" id="ARBA00022598"/>
    </source>
</evidence>
<dbReference type="PROSITE" id="PS50862">
    <property type="entry name" value="AA_TRNA_LIGASE_II"/>
    <property type="match status" value="1"/>
</dbReference>
<proteinExistence type="inferred from homology"/>
<dbReference type="SUPFAM" id="SSF52954">
    <property type="entry name" value="Class II aaRS ABD-related"/>
    <property type="match status" value="1"/>
</dbReference>
<evidence type="ECO:0000313" key="14">
    <source>
        <dbReference type="EMBL" id="OMH60784.1"/>
    </source>
</evidence>
<comment type="function">
    <text evidence="10">Catalyzes the attachment of proline to tRNA(Pro) in a two-step reaction: proline is first activated by ATP to form Pro-AMP and then transferred to the acceptor end of tRNA(Pro). As ProRS can inadvertently accommodate and process non-cognate amino acids such as alanine and cysteine, to avoid such errors it has two additional distinct editing activities against alanine. One activity is designated as 'pretransfer' editing and involves the tRNA(Pro)-independent hydrolysis of activated Ala-AMP. The other activity is designated 'posttransfer' editing and involves deacylation of mischarged Ala-tRNA(Pro). The misacylated Cys-tRNA(Pro) is not edited by ProRS.</text>
</comment>
<reference evidence="12 17" key="2">
    <citation type="submission" date="2015-03" db="EMBL/GenBank/DDBJ databases">
        <authorList>
            <consortium name="Pathogen Informatics"/>
            <person name="Murphy D."/>
        </authorList>
    </citation>
    <scope>NUCLEOTIDE SEQUENCE [LARGE SCALE GENOMIC DNA]</scope>
    <source>
        <strain evidence="12 17">0268S</strain>
    </source>
</reference>
<dbReference type="SUPFAM" id="SSF55826">
    <property type="entry name" value="YbaK/ProRS associated domain"/>
    <property type="match status" value="1"/>
</dbReference>
<organism evidence="14 18">
    <name type="scientific">Mycobacterium tuberculosis</name>
    <dbReference type="NCBI Taxonomy" id="1773"/>
    <lineage>
        <taxon>Bacteria</taxon>
        <taxon>Bacillati</taxon>
        <taxon>Actinomycetota</taxon>
        <taxon>Actinomycetes</taxon>
        <taxon>Mycobacteriales</taxon>
        <taxon>Mycobacteriaceae</taxon>
        <taxon>Mycobacterium</taxon>
        <taxon>Mycobacterium tuberculosis complex</taxon>
    </lineage>
</organism>
<evidence type="ECO:0000256" key="7">
    <source>
        <dbReference type="ARBA" id="ARBA00022917"/>
    </source>
</evidence>
<evidence type="ECO:0000256" key="9">
    <source>
        <dbReference type="ARBA" id="ARBA00047671"/>
    </source>
</evidence>
<dbReference type="PANTHER" id="PTHR42753">
    <property type="entry name" value="MITOCHONDRIAL RIBOSOME PROTEIN L39/PROLYL-TRNA LIGASE FAMILY MEMBER"/>
    <property type="match status" value="1"/>
</dbReference>
<evidence type="ECO:0000313" key="13">
    <source>
        <dbReference type="EMBL" id="COW09545.1"/>
    </source>
</evidence>
<dbReference type="InterPro" id="IPR033730">
    <property type="entry name" value="ProRS_core_prok"/>
</dbReference>
<dbReference type="GO" id="GO:0004827">
    <property type="term" value="F:proline-tRNA ligase activity"/>
    <property type="evidence" value="ECO:0007669"/>
    <property type="project" value="UniProtKB-UniRule"/>
</dbReference>
<keyword evidence="4 10" id="KW-0436">Ligase</keyword>
<reference evidence="14 18" key="3">
    <citation type="submission" date="2016-04" db="EMBL/GenBank/DDBJ databases">
        <authorList>
            <person name="Bigi M."/>
            <person name="Bigi F."/>
            <person name="Soria M.A."/>
        </authorList>
    </citation>
    <scope>NUCLEOTIDE SEQUENCE [LARGE SCALE GENOMIC DNA]</scope>
    <source>
        <strain evidence="14 18">6548</strain>
    </source>
</reference>
<evidence type="ECO:0000256" key="5">
    <source>
        <dbReference type="ARBA" id="ARBA00022741"/>
    </source>
</evidence>
<dbReference type="GO" id="GO:0005524">
    <property type="term" value="F:ATP binding"/>
    <property type="evidence" value="ECO:0007669"/>
    <property type="project" value="UniProtKB-UniRule"/>
</dbReference>
<gene>
    <name evidence="10 14" type="primary">proS</name>
    <name evidence="14" type="ORF">A4S10_02969</name>
    <name evidence="15" type="ORF">DKC2_3028</name>
    <name evidence="13" type="ORF">ERS007741_01465</name>
    <name evidence="12" type="ORF">ERS094118_02242</name>
</gene>
<dbReference type="EMBL" id="LWDQ01000001">
    <property type="protein sequence ID" value="OMH60784.1"/>
    <property type="molecule type" value="Genomic_DNA"/>
</dbReference>
<evidence type="ECO:0000313" key="17">
    <source>
        <dbReference type="Proteomes" id="UP000050139"/>
    </source>
</evidence>
<evidence type="ECO:0000256" key="2">
    <source>
        <dbReference type="ARBA" id="ARBA00011738"/>
    </source>
</evidence>
<evidence type="ECO:0000256" key="1">
    <source>
        <dbReference type="ARBA" id="ARBA00004496"/>
    </source>
</evidence>
<comment type="similarity">
    <text evidence="10">Belongs to the class-II aminoacyl-tRNA synthetase family. ProS type 1 subfamily.</text>
</comment>
<dbReference type="CDD" id="cd00861">
    <property type="entry name" value="ProRS_anticodon_short"/>
    <property type="match status" value="1"/>
</dbReference>
<dbReference type="InterPro" id="IPR023717">
    <property type="entry name" value="Pro-tRNA-Synthase_IIa_type1"/>
</dbReference>
<protein>
    <recommendedName>
        <fullName evidence="10">Proline--tRNA ligase</fullName>
        <ecNumber evidence="10">6.1.1.15</ecNumber>
    </recommendedName>
    <alternativeName>
        <fullName evidence="10">Prolyl-tRNA synthetase</fullName>
        <shortName evidence="10">ProRS</shortName>
    </alternativeName>
</protein>
<comment type="domain">
    <text evidence="10">Consists of three domains: the N-terminal catalytic domain, the editing domain and the C-terminal anticodon-binding domain.</text>
</comment>
<evidence type="ECO:0000256" key="10">
    <source>
        <dbReference type="HAMAP-Rule" id="MF_01569"/>
    </source>
</evidence>
<keyword evidence="3 10" id="KW-0963">Cytoplasm</keyword>
<dbReference type="EC" id="6.1.1.15" evidence="10"/>
<dbReference type="GO" id="GO:0005829">
    <property type="term" value="C:cytosol"/>
    <property type="evidence" value="ECO:0007669"/>
    <property type="project" value="TreeGrafter"/>
</dbReference>
<reference evidence="15 19" key="5">
    <citation type="submission" date="2018-08" db="EMBL/GenBank/DDBJ databases">
        <authorList>
            <person name="Fokvardsen B D."/>
            <person name="Norman A."/>
        </authorList>
    </citation>
    <scope>NUCLEOTIDE SEQUENCE [LARGE SCALE GENOMIC DNA]</scope>
    <source>
        <strain evidence="15 19">DKC2</strain>
    </source>
</reference>
<reference evidence="13 16" key="1">
    <citation type="submission" date="2015-03" db="EMBL/GenBank/DDBJ databases">
        <authorList>
            <consortium name="Pathogen Informatics"/>
        </authorList>
    </citation>
    <scope>NUCLEOTIDE SEQUENCE [LARGE SCALE GENOMIC DNA]</scope>
    <source>
        <strain evidence="13 16">P00601463</strain>
    </source>
</reference>
<keyword evidence="5 10" id="KW-0547">Nucleotide-binding</keyword>
<dbReference type="Gene3D" id="3.30.930.10">
    <property type="entry name" value="Bira Bifunctional Protein, Domain 2"/>
    <property type="match status" value="2"/>
</dbReference>
<evidence type="ECO:0000256" key="8">
    <source>
        <dbReference type="ARBA" id="ARBA00023146"/>
    </source>
</evidence>
<name>A0A0E8VCR2_MYCTX</name>
<dbReference type="Gene3D" id="3.40.50.800">
    <property type="entry name" value="Anticodon-binding domain"/>
    <property type="match status" value="1"/>
</dbReference>
<dbReference type="EMBL" id="LR027516">
    <property type="protein sequence ID" value="VCU51126.1"/>
    <property type="molecule type" value="Genomic_DNA"/>
</dbReference>
<dbReference type="InterPro" id="IPR007214">
    <property type="entry name" value="YbaK/aa-tRNA-synth-assoc-dom"/>
</dbReference>
<keyword evidence="6 10" id="KW-0067">ATP-binding</keyword>
<keyword evidence="7 10" id="KW-0648">Protein biosynthesis</keyword>
<dbReference type="Proteomes" id="UP000048600">
    <property type="component" value="Unassembled WGS sequence"/>
</dbReference>
<dbReference type="FunFam" id="3.30.930.10:FF:000120">
    <property type="entry name" value="Proline--tRNA ligase"/>
    <property type="match status" value="1"/>
</dbReference>
<comment type="subunit">
    <text evidence="2 10">Homodimer.</text>
</comment>
<dbReference type="PANTHER" id="PTHR42753:SF2">
    <property type="entry name" value="PROLINE--TRNA LIGASE"/>
    <property type="match status" value="1"/>
</dbReference>
<dbReference type="InterPro" id="IPR002316">
    <property type="entry name" value="Pro-tRNA-ligase_IIa"/>
</dbReference>
<dbReference type="InterPro" id="IPR036754">
    <property type="entry name" value="YbaK/aa-tRNA-synt-asso_dom_sf"/>
</dbReference>
<dbReference type="CDD" id="cd00779">
    <property type="entry name" value="ProRS_core_prok"/>
    <property type="match status" value="1"/>
</dbReference>
<dbReference type="NCBIfam" id="NF006625">
    <property type="entry name" value="PRK09194.1"/>
    <property type="match status" value="1"/>
</dbReference>
<feature type="domain" description="Aminoacyl-transfer RNA synthetases class-II family profile" evidence="11">
    <location>
        <begin position="79"/>
        <end position="524"/>
    </location>
</feature>
<dbReference type="Proteomes" id="UP000189452">
    <property type="component" value="Chromosome"/>
</dbReference>
<evidence type="ECO:0000313" key="19">
    <source>
        <dbReference type="Proteomes" id="UP000300237"/>
    </source>
</evidence>
<dbReference type="Pfam" id="PF00587">
    <property type="entry name" value="tRNA-synt_2b"/>
    <property type="match status" value="1"/>
</dbReference>
<dbReference type="InterPro" id="IPR045864">
    <property type="entry name" value="aa-tRNA-synth_II/BPL/LPL"/>
</dbReference>
<dbReference type="InterPro" id="IPR004500">
    <property type="entry name" value="Pro-tRNA-synth_IIa_bac-type"/>
</dbReference>
<dbReference type="EMBL" id="CHKL01000127">
    <property type="protein sequence ID" value="COW09545.1"/>
    <property type="molecule type" value="Genomic_DNA"/>
</dbReference>
<evidence type="ECO:0000313" key="15">
    <source>
        <dbReference type="EMBL" id="VCU51126.1"/>
    </source>
</evidence>
<dbReference type="InterPro" id="IPR004154">
    <property type="entry name" value="Anticodon-bd"/>
</dbReference>
<dbReference type="SUPFAM" id="SSF55681">
    <property type="entry name" value="Class II aaRS and biotin synthetases"/>
    <property type="match status" value="1"/>
</dbReference>
<comment type="subcellular location">
    <subcellularLocation>
        <location evidence="1 10">Cytoplasm</location>
    </subcellularLocation>
</comment>
<evidence type="ECO:0000313" key="18">
    <source>
        <dbReference type="Proteomes" id="UP000189452"/>
    </source>
</evidence>
<sequence length="626" mass="68211">MRRRSRKRSTPASCNPSRRAVIKAPLFGQTWALLRLLGELGLPPVITRMSELFLRTLRDDPADAEVASHKLLIRAGYIRPVAPGLYSWLPLGLRVLRNIERVIRDEMNAIGGQEILFPALLPRAPYETTNRWTQYGDSVFRLKDRRGNDYLLGPTHEELFTLTVKGEYSSYKDFPLTLYQIQTKYRDEARPRAGILRAREFVMKDSYSFDIDAAGLKAAYHAHREAYQRIFDRLQVRYVIVSAVSGAMGGSASEEFLAESPSGEDAFVRCLESGYAANVEAVVTARPDTLPIDGLPEAVVHDTGDTPTIASLVAWANEADLGRTVTAADTLKNVLIKVRQPGGDTELLAIGVPGDREVDDKRLGAALEPADYALLDDDDFAKHPFLVKGYIGPKALRENNVRYLVDPRIVDGTSWITGADQPGRHVVGLVAGRDFTADGTIEAAEVREGDPSPDGAGPLVMARGIEIGHIFQLGSKYTDAFTADVLGEDGKPVRLTMGSYGIGVSRLVAVVAEQHHDELGLRWPSTVAPFDVHLVIANKDAQARAGATALAADLDRLGVEVLLDDRQASPGVKFKDAELLGMPWIVVVGRGWADGVVELRDRFSGQTRELVAGASLATDIAAAVTG</sequence>
<dbReference type="PRINTS" id="PR01046">
    <property type="entry name" value="TRNASYNTHPRO"/>
</dbReference>
<dbReference type="InterPro" id="IPR044140">
    <property type="entry name" value="ProRS_anticodon_short"/>
</dbReference>
<evidence type="ECO:0000313" key="12">
    <source>
        <dbReference type="EMBL" id="CLW27140.1"/>
    </source>
</evidence>
<evidence type="ECO:0000259" key="11">
    <source>
        <dbReference type="PROSITE" id="PS50862"/>
    </source>
</evidence>
<dbReference type="FunFam" id="3.40.50.800:FF:000024">
    <property type="entry name" value="Proline--tRNA ligase"/>
    <property type="match status" value="1"/>
</dbReference>